<dbReference type="Pfam" id="PF01638">
    <property type="entry name" value="HxlR"/>
    <property type="match status" value="1"/>
</dbReference>
<accession>A0A0R1XZZ5</accession>
<evidence type="ECO:0000256" key="2">
    <source>
        <dbReference type="ARBA" id="ARBA00023125"/>
    </source>
</evidence>
<dbReference type="InterPro" id="IPR002577">
    <property type="entry name" value="HTH_HxlR"/>
</dbReference>
<dbReference type="eggNOG" id="COG1733">
    <property type="taxonomic scope" value="Bacteria"/>
</dbReference>
<dbReference type="InterPro" id="IPR036388">
    <property type="entry name" value="WH-like_DNA-bd_sf"/>
</dbReference>
<evidence type="ECO:0000313" key="5">
    <source>
        <dbReference type="EMBL" id="KRM32563.1"/>
    </source>
</evidence>
<dbReference type="Proteomes" id="UP000051236">
    <property type="component" value="Unassembled WGS sequence"/>
</dbReference>
<keyword evidence="2" id="KW-0238">DNA-binding</keyword>
<keyword evidence="3" id="KW-0804">Transcription</keyword>
<dbReference type="PANTHER" id="PTHR33204:SF29">
    <property type="entry name" value="TRANSCRIPTIONAL REGULATOR"/>
    <property type="match status" value="1"/>
</dbReference>
<dbReference type="PROSITE" id="PS51118">
    <property type="entry name" value="HTH_HXLR"/>
    <property type="match status" value="1"/>
</dbReference>
<dbReference type="AlphaFoldDB" id="A0A0R1XZZ5"/>
<dbReference type="GO" id="GO:0003677">
    <property type="term" value="F:DNA binding"/>
    <property type="evidence" value="ECO:0007669"/>
    <property type="project" value="UniProtKB-KW"/>
</dbReference>
<evidence type="ECO:0000259" key="4">
    <source>
        <dbReference type="PROSITE" id="PS51118"/>
    </source>
</evidence>
<dbReference type="InterPro" id="IPR036390">
    <property type="entry name" value="WH_DNA-bd_sf"/>
</dbReference>
<keyword evidence="1" id="KW-0805">Transcription regulation</keyword>
<name>A0A0R1XZZ5_9LACO</name>
<keyword evidence="6" id="KW-1185">Reference proteome</keyword>
<evidence type="ECO:0000256" key="1">
    <source>
        <dbReference type="ARBA" id="ARBA00023015"/>
    </source>
</evidence>
<reference evidence="5 6" key="1">
    <citation type="journal article" date="2015" name="Genome Announc.">
        <title>Expanding the biotechnology potential of lactobacilli through comparative genomics of 213 strains and associated genera.</title>
        <authorList>
            <person name="Sun Z."/>
            <person name="Harris H.M."/>
            <person name="McCann A."/>
            <person name="Guo C."/>
            <person name="Argimon S."/>
            <person name="Zhang W."/>
            <person name="Yang X."/>
            <person name="Jeffery I.B."/>
            <person name="Cooney J.C."/>
            <person name="Kagawa T.F."/>
            <person name="Liu W."/>
            <person name="Song Y."/>
            <person name="Salvetti E."/>
            <person name="Wrobel A."/>
            <person name="Rasinkangas P."/>
            <person name="Parkhill J."/>
            <person name="Rea M.C."/>
            <person name="O'Sullivan O."/>
            <person name="Ritari J."/>
            <person name="Douillard F.P."/>
            <person name="Paul Ross R."/>
            <person name="Yang R."/>
            <person name="Briner A.E."/>
            <person name="Felis G.E."/>
            <person name="de Vos W.M."/>
            <person name="Barrangou R."/>
            <person name="Klaenhammer T.R."/>
            <person name="Caufield P.W."/>
            <person name="Cui Y."/>
            <person name="Zhang H."/>
            <person name="O'Toole P.W."/>
        </authorList>
    </citation>
    <scope>NUCLEOTIDE SEQUENCE [LARGE SCALE GENOMIC DNA]</scope>
    <source>
        <strain evidence="5 6">DSM 18527</strain>
    </source>
</reference>
<dbReference type="EMBL" id="AZGA01000070">
    <property type="protein sequence ID" value="KRM32563.1"/>
    <property type="molecule type" value="Genomic_DNA"/>
</dbReference>
<gene>
    <name evidence="5" type="ORF">FC83_GL000430</name>
</gene>
<feature type="domain" description="HTH hxlR-type" evidence="4">
    <location>
        <begin position="18"/>
        <end position="116"/>
    </location>
</feature>
<dbReference type="SUPFAM" id="SSF46785">
    <property type="entry name" value="Winged helix' DNA-binding domain"/>
    <property type="match status" value="1"/>
</dbReference>
<evidence type="ECO:0000313" key="6">
    <source>
        <dbReference type="Proteomes" id="UP000051236"/>
    </source>
</evidence>
<dbReference type="Gene3D" id="1.10.10.10">
    <property type="entry name" value="Winged helix-like DNA-binding domain superfamily/Winged helix DNA-binding domain"/>
    <property type="match status" value="1"/>
</dbReference>
<dbReference type="PANTHER" id="PTHR33204">
    <property type="entry name" value="TRANSCRIPTIONAL REGULATOR, MARR FAMILY"/>
    <property type="match status" value="1"/>
</dbReference>
<comment type="caution">
    <text evidence="5">The sequence shown here is derived from an EMBL/GenBank/DDBJ whole genome shotgun (WGS) entry which is preliminary data.</text>
</comment>
<organism evidence="5 6">
    <name type="scientific">Agrilactobacillus composti DSM 18527 = JCM 14202</name>
    <dbReference type="NCBI Taxonomy" id="1423734"/>
    <lineage>
        <taxon>Bacteria</taxon>
        <taxon>Bacillati</taxon>
        <taxon>Bacillota</taxon>
        <taxon>Bacilli</taxon>
        <taxon>Lactobacillales</taxon>
        <taxon>Lactobacillaceae</taxon>
        <taxon>Agrilactobacillus</taxon>
    </lineage>
</organism>
<dbReference type="STRING" id="1423734.FC83_GL000430"/>
<proteinExistence type="predicted"/>
<sequence>MYFNKEEERFVLEKIYHIGVEATLDVIGGKWKPIILCHLGKGPLRTGELKRRIPAITQKMLTQQLRELEADNIIIRQVYNQVPPKVEYSLSNEGKTLRHLLVAMSEWGEKRVQHLQAQGDNVALISKGHEGYLNF</sequence>
<protein>
    <submittedName>
        <fullName evidence="5">Transcriptional regulator</fullName>
    </submittedName>
</protein>
<dbReference type="PATRIC" id="fig|1423734.3.peg.431"/>
<evidence type="ECO:0000256" key="3">
    <source>
        <dbReference type="ARBA" id="ARBA00023163"/>
    </source>
</evidence>